<name>A0A346GB42_9NOST</name>
<dbReference type="Gene3D" id="1.10.630.10">
    <property type="entry name" value="Cytochrome P450"/>
    <property type="match status" value="1"/>
</dbReference>
<evidence type="ECO:0000313" key="8">
    <source>
        <dbReference type="EMBL" id="AXN93596.1"/>
    </source>
</evidence>
<dbReference type="AlphaFoldDB" id="A0A346GB42"/>
<organism evidence="8">
    <name type="scientific">Anabaena minutissima UTEX B 1613</name>
    <dbReference type="NCBI Taxonomy" id="2303153"/>
    <lineage>
        <taxon>Bacteria</taxon>
        <taxon>Bacillati</taxon>
        <taxon>Cyanobacteriota</taxon>
        <taxon>Cyanophyceae</taxon>
        <taxon>Nostocales</taxon>
        <taxon>Nostocaceae</taxon>
        <taxon>Anabaena</taxon>
    </lineage>
</organism>
<feature type="region of interest" description="Disordered" evidence="7">
    <location>
        <begin position="1"/>
        <end position="21"/>
    </location>
</feature>
<dbReference type="Pfam" id="PF00067">
    <property type="entry name" value="p450"/>
    <property type="match status" value="1"/>
</dbReference>
<evidence type="ECO:0000256" key="3">
    <source>
        <dbReference type="ARBA" id="ARBA00022723"/>
    </source>
</evidence>
<dbReference type="PRINTS" id="PR00359">
    <property type="entry name" value="BP450"/>
</dbReference>
<dbReference type="GO" id="GO:0004497">
    <property type="term" value="F:monooxygenase activity"/>
    <property type="evidence" value="ECO:0007669"/>
    <property type="project" value="UniProtKB-KW"/>
</dbReference>
<evidence type="ECO:0000256" key="7">
    <source>
        <dbReference type="SAM" id="MobiDB-lite"/>
    </source>
</evidence>
<comment type="similarity">
    <text evidence="1">Belongs to the cytochrome P450 family.</text>
</comment>
<protein>
    <submittedName>
        <fullName evidence="8">PuwJ</fullName>
    </submittedName>
</protein>
<dbReference type="GO" id="GO:0020037">
    <property type="term" value="F:heme binding"/>
    <property type="evidence" value="ECO:0007669"/>
    <property type="project" value="InterPro"/>
</dbReference>
<keyword evidence="5" id="KW-0408">Iron</keyword>
<dbReference type="PANTHER" id="PTHR46696">
    <property type="entry name" value="P450, PUTATIVE (EUROFUNG)-RELATED"/>
    <property type="match status" value="1"/>
</dbReference>
<dbReference type="InterPro" id="IPR036396">
    <property type="entry name" value="Cyt_P450_sf"/>
</dbReference>
<dbReference type="InterPro" id="IPR002397">
    <property type="entry name" value="Cyt_P450_B"/>
</dbReference>
<dbReference type="GO" id="GO:0016705">
    <property type="term" value="F:oxidoreductase activity, acting on paired donors, with incorporation or reduction of molecular oxygen"/>
    <property type="evidence" value="ECO:0007669"/>
    <property type="project" value="InterPro"/>
</dbReference>
<keyword evidence="2" id="KW-0349">Heme</keyword>
<dbReference type="CDD" id="cd20625">
    <property type="entry name" value="CYP164-like"/>
    <property type="match status" value="1"/>
</dbReference>
<reference evidence="8" key="1">
    <citation type="submission" date="2018-05" db="EMBL/GenBank/DDBJ databases">
        <title>The structural diversity of cytotoxic puwainaphycin and minutissamide lipopeptides is generated by a common biosynthetic pathway employing two alternative starter modules.</title>
        <authorList>
            <person name="Mares J."/>
            <person name="Hajek J."/>
            <person name="Urajova P."/>
            <person name="Kust A."/>
            <person name="Jokela J."/>
            <person name="Saurav K."/>
            <person name="Galica T."/>
            <person name="Capkova K."/>
            <person name="Mattila A."/>
            <person name="Haapaniemi E."/>
            <person name="Permi P."/>
            <person name="Mysterud I."/>
            <person name="Skulberg O.M."/>
            <person name="Karlsen J."/>
            <person name="Fewer D.P."/>
            <person name="Sivonen K."/>
            <person name="Tonnesen H.H."/>
            <person name="Hrouzek P."/>
        </authorList>
    </citation>
    <scope>NUCLEOTIDE SEQUENCE</scope>
    <source>
        <strain evidence="8">UTEX B 1613</strain>
    </source>
</reference>
<keyword evidence="3" id="KW-0479">Metal-binding</keyword>
<evidence type="ECO:0000256" key="6">
    <source>
        <dbReference type="ARBA" id="ARBA00023033"/>
    </source>
</evidence>
<dbReference type="SUPFAM" id="SSF48264">
    <property type="entry name" value="Cytochrome P450"/>
    <property type="match status" value="1"/>
</dbReference>
<sequence length="427" mass="48451">MESIAESSQEMINSGQNQPARTVKPFRFNPLLANLHQDPYPTYHRLRETDPVHQNLLNAWVLTRYEDVRTVLRDSRFCVDKLATRLRNKSNYLTQQKDLDTLADVTGKWLIYLDPPDHTRLRKLVGKAFSPSVIDPLRPYIQGIVDQLLDKVQHQGNMEVIADLAAPLPVKVIAKMLGVPDQDCPQLHQWSNDLSRILDPLLPLQTYEHLNQIVLEFAEYFRAIFAERRKSPQEDLISALIEARDQGDKLSEVEMLSTCILLFIAGEETTVNTIGNGILALLRHPEQLEKLRQEPTIIQSAVEEILRYDSPVQYAQRIATENVEIGGKLIKVGDKVVACLGAANRDPAQFIDPDRLDLTRSDNRHMAFIDGTHTCLGGALARLNSQIAINTFAQRFSHIELQTDQLDWRKNIALRGLKSLSVSFKSN</sequence>
<gene>
    <name evidence="8" type="primary">puwJ</name>
</gene>
<evidence type="ECO:0000256" key="5">
    <source>
        <dbReference type="ARBA" id="ARBA00023004"/>
    </source>
</evidence>
<dbReference type="FunFam" id="1.10.630.10:FF:000018">
    <property type="entry name" value="Cytochrome P450 monooxygenase"/>
    <property type="match status" value="1"/>
</dbReference>
<proteinExistence type="inferred from homology"/>
<dbReference type="PANTHER" id="PTHR46696:SF1">
    <property type="entry name" value="CYTOCHROME P450 YJIB-RELATED"/>
    <property type="match status" value="1"/>
</dbReference>
<dbReference type="GO" id="GO:0005506">
    <property type="term" value="F:iron ion binding"/>
    <property type="evidence" value="ECO:0007669"/>
    <property type="project" value="InterPro"/>
</dbReference>
<keyword evidence="6" id="KW-0503">Monooxygenase</keyword>
<evidence type="ECO:0000256" key="1">
    <source>
        <dbReference type="ARBA" id="ARBA00010617"/>
    </source>
</evidence>
<feature type="compositionally biased region" description="Polar residues" evidence="7">
    <location>
        <begin position="1"/>
        <end position="20"/>
    </location>
</feature>
<accession>A0A346GB42</accession>
<dbReference type="EMBL" id="MH325199">
    <property type="protein sequence ID" value="AXN93596.1"/>
    <property type="molecule type" value="Genomic_DNA"/>
</dbReference>
<keyword evidence="4" id="KW-0560">Oxidoreductase</keyword>
<evidence type="ECO:0000256" key="4">
    <source>
        <dbReference type="ARBA" id="ARBA00023002"/>
    </source>
</evidence>
<evidence type="ECO:0000256" key="2">
    <source>
        <dbReference type="ARBA" id="ARBA00022617"/>
    </source>
</evidence>
<dbReference type="InterPro" id="IPR001128">
    <property type="entry name" value="Cyt_P450"/>
</dbReference>